<evidence type="ECO:0000259" key="2">
    <source>
        <dbReference type="PROSITE" id="PS50835"/>
    </source>
</evidence>
<dbReference type="InterPro" id="IPR013151">
    <property type="entry name" value="Immunoglobulin_dom"/>
</dbReference>
<evidence type="ECO:0000313" key="4">
    <source>
        <dbReference type="Proteomes" id="UP000596742"/>
    </source>
</evidence>
<feature type="domain" description="Ig-like" evidence="2">
    <location>
        <begin position="143"/>
        <end position="234"/>
    </location>
</feature>
<dbReference type="InterPro" id="IPR003599">
    <property type="entry name" value="Ig_sub"/>
</dbReference>
<evidence type="ECO:0000313" key="3">
    <source>
        <dbReference type="EMBL" id="VDI48468.1"/>
    </source>
</evidence>
<keyword evidence="1" id="KW-1133">Transmembrane helix</keyword>
<feature type="transmembrane region" description="Helical" evidence="1">
    <location>
        <begin position="350"/>
        <end position="371"/>
    </location>
</feature>
<dbReference type="InterPro" id="IPR013783">
    <property type="entry name" value="Ig-like_fold"/>
</dbReference>
<comment type="caution">
    <text evidence="3">The sequence shown here is derived from an EMBL/GenBank/DDBJ whole genome shotgun (WGS) entry which is preliminary data.</text>
</comment>
<accession>A0A8B6FDV1</accession>
<keyword evidence="1" id="KW-0472">Membrane</keyword>
<dbReference type="EMBL" id="UYJE01006740">
    <property type="protein sequence ID" value="VDI48468.1"/>
    <property type="molecule type" value="Genomic_DNA"/>
</dbReference>
<dbReference type="Gene3D" id="2.60.40.10">
    <property type="entry name" value="Immunoglobulins"/>
    <property type="match status" value="1"/>
</dbReference>
<dbReference type="OrthoDB" id="6208586at2759"/>
<dbReference type="Proteomes" id="UP000596742">
    <property type="component" value="Unassembled WGS sequence"/>
</dbReference>
<reference evidence="3" key="1">
    <citation type="submission" date="2018-11" db="EMBL/GenBank/DDBJ databases">
        <authorList>
            <person name="Alioto T."/>
            <person name="Alioto T."/>
        </authorList>
    </citation>
    <scope>NUCLEOTIDE SEQUENCE</scope>
</reference>
<organism evidence="3 4">
    <name type="scientific">Mytilus galloprovincialis</name>
    <name type="common">Mediterranean mussel</name>
    <dbReference type="NCBI Taxonomy" id="29158"/>
    <lineage>
        <taxon>Eukaryota</taxon>
        <taxon>Metazoa</taxon>
        <taxon>Spiralia</taxon>
        <taxon>Lophotrochozoa</taxon>
        <taxon>Mollusca</taxon>
        <taxon>Bivalvia</taxon>
        <taxon>Autobranchia</taxon>
        <taxon>Pteriomorphia</taxon>
        <taxon>Mytilida</taxon>
        <taxon>Mytiloidea</taxon>
        <taxon>Mytilidae</taxon>
        <taxon>Mytilinae</taxon>
        <taxon>Mytilus</taxon>
    </lineage>
</organism>
<dbReference type="AlphaFoldDB" id="A0A8B6FDV1"/>
<sequence>MVSDIMEHNCISFLHILHIFLCPAIVFTATVKLSGPQYIKRNGNIHVMCSSDETPIFATANFLMNGQMIESLRKDSDGCYSARDQCHMKSLKCFCSKDGKNYGLLLPASIKTMMMTVSCTMKFERNGRLFSKKDSLQVQIHDPPLLNLENFVMCNVSSSVQITCSSNGHIKAFSDWAHSYSGKFIRSVPGKVSNNTSTISIVNCSLEDLGEYTCKAWNIIQNETYWSNVTTRLSVYGPPTIIWIKSTEKHDKPIIFSVNFYSPQTPTSVHWTKDFTPVDNVTGADIKVFQNNITIEMYGKPLVYKGYITSLTVNERSASVYSVMLINEFGEYSHQFTIEAGEDYFSLRTVVWILICLAVFLLTVTIATISFSRRSRIYLKRFENAGNVSIYYAAPTSVYTISPYAATRLEYEEPINIQQATRNIMRRGNEQSGEREDDNEINHYIEVF</sequence>
<dbReference type="InterPro" id="IPR036179">
    <property type="entry name" value="Ig-like_dom_sf"/>
</dbReference>
<name>A0A8B6FDV1_MYTGA</name>
<evidence type="ECO:0000256" key="1">
    <source>
        <dbReference type="SAM" id="Phobius"/>
    </source>
</evidence>
<keyword evidence="1" id="KW-0812">Transmembrane</keyword>
<dbReference type="SUPFAM" id="SSF48726">
    <property type="entry name" value="Immunoglobulin"/>
    <property type="match status" value="1"/>
</dbReference>
<dbReference type="Pfam" id="PF00047">
    <property type="entry name" value="ig"/>
    <property type="match status" value="1"/>
</dbReference>
<dbReference type="SMART" id="SM00409">
    <property type="entry name" value="IG"/>
    <property type="match status" value="1"/>
</dbReference>
<proteinExistence type="predicted"/>
<gene>
    <name evidence="3" type="ORF">MGAL_10B057055</name>
</gene>
<keyword evidence="4" id="KW-1185">Reference proteome</keyword>
<protein>
    <recommendedName>
        <fullName evidence="2">Ig-like domain-containing protein</fullName>
    </recommendedName>
</protein>
<dbReference type="InterPro" id="IPR007110">
    <property type="entry name" value="Ig-like_dom"/>
</dbReference>
<dbReference type="PROSITE" id="PS50835">
    <property type="entry name" value="IG_LIKE"/>
    <property type="match status" value="1"/>
</dbReference>